<dbReference type="Gene3D" id="1.25.40.20">
    <property type="entry name" value="Ankyrin repeat-containing domain"/>
    <property type="match status" value="1"/>
</dbReference>
<proteinExistence type="predicted"/>
<comment type="caution">
    <text evidence="1">The sequence shown here is derived from an EMBL/GenBank/DDBJ whole genome shotgun (WGS) entry which is preliminary data.</text>
</comment>
<dbReference type="InterPro" id="IPR002110">
    <property type="entry name" value="Ankyrin_rpt"/>
</dbReference>
<dbReference type="Proteomes" id="UP000193642">
    <property type="component" value="Unassembled WGS sequence"/>
</dbReference>
<dbReference type="OrthoDB" id="426293at2759"/>
<sequence length="422" mass="46488">MLQTHHPTRLLSLPPTLIASIVLHLPIDQSLVFLGRTSKLFLHLVHLKPAFARKHFLFRWTQSRIPSLLLFLASFGISGSVFRALSLCYQGVVLEAVLSTSEENVHRGSIGDPNRWILPDSRALKVALQMVQNGFVAAIRSSRSIRFAAINNQSSVVRYLGGLSGVDASACANQAIQSACEFGHGNVVRALLEDARVDPACLNNVCIRIAALNGSLDVVCVLLADARVDPSALGSYAVTAACIKGHTEILRRLLLDGRVFPSENCLVAACIYGHILIVQALLFDPRVVAGDGMNGQQKVLGAACAHNQVHIVMILLGLPSPCGIYPPARNNYIIKEASRKGHWRIVQMLFMDHRVDLAICTLEMNMLLYRHLYHLETMIMHAESNGSEEERENLMLLHHSLTGKILNDCDAYFTRLGLVMRL</sequence>
<dbReference type="PANTHER" id="PTHR46586:SF3">
    <property type="entry name" value="ANKYRIN REPEAT-CONTAINING PROTEIN"/>
    <property type="match status" value="1"/>
</dbReference>
<gene>
    <name evidence="1" type="ORF">BCR33DRAFT_857161</name>
</gene>
<evidence type="ECO:0000313" key="2">
    <source>
        <dbReference type="Proteomes" id="UP000193642"/>
    </source>
</evidence>
<keyword evidence="2" id="KW-1185">Reference proteome</keyword>
<accession>A0A1Y2B8P9</accession>
<dbReference type="InterPro" id="IPR052050">
    <property type="entry name" value="SecEffector_AnkRepeat"/>
</dbReference>
<dbReference type="SUPFAM" id="SSF48403">
    <property type="entry name" value="Ankyrin repeat"/>
    <property type="match status" value="1"/>
</dbReference>
<reference evidence="1 2" key="1">
    <citation type="submission" date="2016-07" db="EMBL/GenBank/DDBJ databases">
        <title>Pervasive Adenine N6-methylation of Active Genes in Fungi.</title>
        <authorList>
            <consortium name="DOE Joint Genome Institute"/>
            <person name="Mondo S.J."/>
            <person name="Dannebaum R.O."/>
            <person name="Kuo R.C."/>
            <person name="Labutti K."/>
            <person name="Haridas S."/>
            <person name="Kuo A."/>
            <person name="Salamov A."/>
            <person name="Ahrendt S.R."/>
            <person name="Lipzen A."/>
            <person name="Sullivan W."/>
            <person name="Andreopoulos W.B."/>
            <person name="Clum A."/>
            <person name="Lindquist E."/>
            <person name="Daum C."/>
            <person name="Ramamoorthy G.K."/>
            <person name="Gryganskyi A."/>
            <person name="Culley D."/>
            <person name="Magnuson J.K."/>
            <person name="James T.Y."/>
            <person name="O'Malley M.A."/>
            <person name="Stajich J.E."/>
            <person name="Spatafora J.W."/>
            <person name="Visel A."/>
            <person name="Grigoriev I.V."/>
        </authorList>
    </citation>
    <scope>NUCLEOTIDE SEQUENCE [LARGE SCALE GENOMIC DNA]</scope>
    <source>
        <strain evidence="1 2">JEL800</strain>
    </source>
</reference>
<dbReference type="Pfam" id="PF12796">
    <property type="entry name" value="Ank_2"/>
    <property type="match status" value="1"/>
</dbReference>
<protein>
    <submittedName>
        <fullName evidence="1">Uncharacterized protein</fullName>
    </submittedName>
</protein>
<dbReference type="AlphaFoldDB" id="A0A1Y2B8P9"/>
<organism evidence="1 2">
    <name type="scientific">Rhizoclosmatium globosum</name>
    <dbReference type="NCBI Taxonomy" id="329046"/>
    <lineage>
        <taxon>Eukaryota</taxon>
        <taxon>Fungi</taxon>
        <taxon>Fungi incertae sedis</taxon>
        <taxon>Chytridiomycota</taxon>
        <taxon>Chytridiomycota incertae sedis</taxon>
        <taxon>Chytridiomycetes</taxon>
        <taxon>Chytridiales</taxon>
        <taxon>Chytriomycetaceae</taxon>
        <taxon>Rhizoclosmatium</taxon>
    </lineage>
</organism>
<dbReference type="InterPro" id="IPR036770">
    <property type="entry name" value="Ankyrin_rpt-contain_sf"/>
</dbReference>
<dbReference type="PANTHER" id="PTHR46586">
    <property type="entry name" value="ANKYRIN REPEAT-CONTAINING PROTEIN"/>
    <property type="match status" value="1"/>
</dbReference>
<dbReference type="EMBL" id="MCGO01000080">
    <property type="protein sequence ID" value="ORY30900.1"/>
    <property type="molecule type" value="Genomic_DNA"/>
</dbReference>
<name>A0A1Y2B8P9_9FUNG</name>
<evidence type="ECO:0000313" key="1">
    <source>
        <dbReference type="EMBL" id="ORY30900.1"/>
    </source>
</evidence>